<evidence type="ECO:0007829" key="5">
    <source>
        <dbReference type="PeptideAtlas" id="B7PA20"/>
    </source>
</evidence>
<dbReference type="VEuPathDB" id="VectorBase:ISCP_037523"/>
<evidence type="ECO:0000313" key="3">
    <source>
        <dbReference type="EnsemblMetazoa" id="ISCW003439-PA"/>
    </source>
</evidence>
<name>B7PA20_IXOSC</name>
<organism>
    <name type="scientific">Ixodes scapularis</name>
    <name type="common">Black-legged tick</name>
    <name type="synonym">Deer tick</name>
    <dbReference type="NCBI Taxonomy" id="6945"/>
    <lineage>
        <taxon>Eukaryota</taxon>
        <taxon>Metazoa</taxon>
        <taxon>Ecdysozoa</taxon>
        <taxon>Arthropoda</taxon>
        <taxon>Chelicerata</taxon>
        <taxon>Arachnida</taxon>
        <taxon>Acari</taxon>
        <taxon>Parasitiformes</taxon>
        <taxon>Ixodida</taxon>
        <taxon>Ixodoidea</taxon>
        <taxon>Ixodidae</taxon>
        <taxon>Ixodinae</taxon>
        <taxon>Ixodes</taxon>
    </lineage>
</organism>
<feature type="non-terminal residue" evidence="2">
    <location>
        <position position="217"/>
    </location>
</feature>
<dbReference type="SUPFAM" id="SSF82153">
    <property type="entry name" value="FAS1 domain"/>
    <property type="match status" value="1"/>
</dbReference>
<proteinExistence type="evidence at protein level"/>
<dbReference type="EMBL" id="ABJB010404393">
    <property type="status" value="NOT_ANNOTATED_CDS"/>
    <property type="molecule type" value="Genomic_DNA"/>
</dbReference>
<dbReference type="EMBL" id="ABJB011064840">
    <property type="status" value="NOT_ANNOTATED_CDS"/>
    <property type="molecule type" value="Genomic_DNA"/>
</dbReference>
<dbReference type="Proteomes" id="UP000001555">
    <property type="component" value="Unassembled WGS sequence"/>
</dbReference>
<dbReference type="EMBL" id="ABJB011117912">
    <property type="status" value="NOT_ANNOTATED_CDS"/>
    <property type="molecule type" value="Genomic_DNA"/>
</dbReference>
<accession>B7PA20</accession>
<dbReference type="VEuPathDB" id="VectorBase:ISCW003439"/>
<evidence type="ECO:0000259" key="1">
    <source>
        <dbReference type="PROSITE" id="PS50213"/>
    </source>
</evidence>
<keyword evidence="5" id="KW-1267">Proteomics identification</keyword>
<dbReference type="EMBL" id="ABJB010395953">
    <property type="status" value="NOT_ANNOTATED_CDS"/>
    <property type="molecule type" value="Genomic_DNA"/>
</dbReference>
<feature type="non-terminal residue" evidence="2">
    <location>
        <position position="1"/>
    </location>
</feature>
<dbReference type="EnsemblMetazoa" id="ISCW003439-RA">
    <property type="protein sequence ID" value="ISCW003439-PA"/>
    <property type="gene ID" value="ISCW003439"/>
</dbReference>
<dbReference type="EMBL" id="ABJB010186369">
    <property type="status" value="NOT_ANNOTATED_CDS"/>
    <property type="molecule type" value="Genomic_DNA"/>
</dbReference>
<feature type="domain" description="FAS1" evidence="1">
    <location>
        <begin position="1"/>
        <end position="109"/>
    </location>
</feature>
<dbReference type="EMBL" id="DS668644">
    <property type="protein sequence ID" value="EEC03442.1"/>
    <property type="molecule type" value="Genomic_DNA"/>
</dbReference>
<gene>
    <name evidence="2" type="ORF">IscW_ISCW003439</name>
</gene>
<dbReference type="InterPro" id="IPR000782">
    <property type="entry name" value="FAS1_domain"/>
</dbReference>
<dbReference type="HOGENOM" id="CLU_1275044_0_0_1"/>
<reference evidence="3" key="2">
    <citation type="submission" date="2020-05" db="UniProtKB">
        <authorList>
            <consortium name="EnsemblMetazoa"/>
        </authorList>
    </citation>
    <scope>IDENTIFICATION</scope>
    <source>
        <strain evidence="3">wikel</strain>
    </source>
</reference>
<dbReference type="PaxDb" id="6945-B7PA20"/>
<reference evidence="2 4" key="1">
    <citation type="submission" date="2008-03" db="EMBL/GenBank/DDBJ databases">
        <title>Annotation of Ixodes scapularis.</title>
        <authorList>
            <consortium name="Ixodes scapularis Genome Project Consortium"/>
            <person name="Caler E."/>
            <person name="Hannick L.I."/>
            <person name="Bidwell S."/>
            <person name="Joardar V."/>
            <person name="Thiagarajan M."/>
            <person name="Amedeo P."/>
            <person name="Galinsky K.J."/>
            <person name="Schobel S."/>
            <person name="Inman J."/>
            <person name="Hostetler J."/>
            <person name="Miller J."/>
            <person name="Hammond M."/>
            <person name="Megy K."/>
            <person name="Lawson D."/>
            <person name="Kodira C."/>
            <person name="Sutton G."/>
            <person name="Meyer J."/>
            <person name="Hill C.A."/>
            <person name="Birren B."/>
            <person name="Nene V."/>
            <person name="Collins F."/>
            <person name="Alarcon-Chaidez F."/>
            <person name="Wikel S."/>
            <person name="Strausberg R."/>
        </authorList>
    </citation>
    <scope>NUCLEOTIDE SEQUENCE [LARGE SCALE GENOMIC DNA]</scope>
    <source>
        <strain evidence="4">Wikel</strain>
        <strain evidence="2">Wikel colony</strain>
    </source>
</reference>
<sequence length="217" mass="25455">FYQLAERAKLFVAYSEGSDITVFAPTNDALDKYRENNRNKDVQVTYHVGECTLSSNHCGTMDRCWSRGAHVYDTRNYRFFFVNNAKVIRRRDLSHNGLKQKLYVIDDVLEAFIPTSGVTPSALEFLNQPSIYNLNQRLVKYQHEILMRGNDQLLILNPIRHINYSCRVQRQLRFSLQVVRGHVIKDRRLFMRTMSNETYQSAAWEDNIRVELSLANQ</sequence>
<dbReference type="EMBL" id="ABJB011140376">
    <property type="status" value="NOT_ANNOTATED_CDS"/>
    <property type="molecule type" value="Genomic_DNA"/>
</dbReference>
<evidence type="ECO:0000313" key="2">
    <source>
        <dbReference type="EMBL" id="EEC03442.1"/>
    </source>
</evidence>
<dbReference type="Gene3D" id="2.30.180.10">
    <property type="entry name" value="FAS1 domain"/>
    <property type="match status" value="1"/>
</dbReference>
<dbReference type="AlphaFoldDB" id="B7PA20"/>
<dbReference type="Pfam" id="PF02469">
    <property type="entry name" value="Fasciclin"/>
    <property type="match status" value="1"/>
</dbReference>
<protein>
    <submittedName>
        <fullName evidence="2 3">Secreted protein, putative</fullName>
    </submittedName>
</protein>
<dbReference type="OrthoDB" id="7700931at2759"/>
<evidence type="ECO:0000313" key="4">
    <source>
        <dbReference type="Proteomes" id="UP000001555"/>
    </source>
</evidence>
<keyword evidence="4" id="KW-1185">Reference proteome</keyword>
<dbReference type="InterPro" id="IPR036378">
    <property type="entry name" value="FAS1_dom_sf"/>
</dbReference>
<dbReference type="EMBL" id="ABJB010076368">
    <property type="status" value="NOT_ANNOTATED_CDS"/>
    <property type="molecule type" value="Genomic_DNA"/>
</dbReference>
<dbReference type="PROSITE" id="PS50213">
    <property type="entry name" value="FAS1"/>
    <property type="match status" value="1"/>
</dbReference>